<keyword evidence="4" id="KW-1185">Reference proteome</keyword>
<reference evidence="4" key="1">
    <citation type="submission" date="2016-10" db="EMBL/GenBank/DDBJ databases">
        <authorList>
            <person name="Varghese N."/>
            <person name="Submissions S."/>
        </authorList>
    </citation>
    <scope>NUCLEOTIDE SEQUENCE [LARGE SCALE GENOMIC DNA]</scope>
    <source>
        <strain evidence="4">DSM 17044</strain>
    </source>
</reference>
<evidence type="ECO:0000313" key="4">
    <source>
        <dbReference type="Proteomes" id="UP000182719"/>
    </source>
</evidence>
<evidence type="ECO:0000313" key="3">
    <source>
        <dbReference type="EMBL" id="SEL35159.1"/>
    </source>
</evidence>
<dbReference type="Proteomes" id="UP000182719">
    <property type="component" value="Unassembled WGS sequence"/>
</dbReference>
<sequence>MFRLSTTVMLAACCALCLSTGCGDDEPAPVPPPGQDGGNPDAGDGGTPDAGPGEAQGPWVTASVPAEGSTDLYPVEVYYRTTGQKGLAERKVLTVAFNVPMDTSVAQATLHDKTDPSAEPRTVEGTWSPDAKTLTLTVLQPEEGGPVLYGENAYAVDLRGFRDAEGHALDAAHAGLGDGWLDFQTAPSDELLNHACGHTLADTTTPVSASATPTGTLPRMDKTHTYYAVTVPSDSGEPSGYARLLLMPETSYRFFLDAPVSVALSPLAGGEPLASSLEPLPTACEGLTHRVQFTTPADDAALRVHVTGSAAFHAILEQSF</sequence>
<dbReference type="OrthoDB" id="5524421at2"/>
<organism evidence="3 4">
    <name type="scientific">Stigmatella aurantiaca</name>
    <dbReference type="NCBI Taxonomy" id="41"/>
    <lineage>
        <taxon>Bacteria</taxon>
        <taxon>Pseudomonadati</taxon>
        <taxon>Myxococcota</taxon>
        <taxon>Myxococcia</taxon>
        <taxon>Myxococcales</taxon>
        <taxon>Cystobacterineae</taxon>
        <taxon>Archangiaceae</taxon>
        <taxon>Stigmatella</taxon>
    </lineage>
</organism>
<proteinExistence type="predicted"/>
<accession>A0A1H7PHS4</accession>
<dbReference type="PROSITE" id="PS51257">
    <property type="entry name" value="PROKAR_LIPOPROTEIN"/>
    <property type="match status" value="1"/>
</dbReference>
<name>A0A1H7PHS4_STIAU</name>
<feature type="chain" id="PRO_5010263824" description="Lipoprotein" evidence="2">
    <location>
        <begin position="25"/>
        <end position="320"/>
    </location>
</feature>
<feature type="region of interest" description="Disordered" evidence="1">
    <location>
        <begin position="27"/>
        <end position="66"/>
    </location>
</feature>
<keyword evidence="2" id="KW-0732">Signal</keyword>
<dbReference type="EMBL" id="FOAP01000005">
    <property type="protein sequence ID" value="SEL35159.1"/>
    <property type="molecule type" value="Genomic_DNA"/>
</dbReference>
<protein>
    <recommendedName>
        <fullName evidence="5">Lipoprotein</fullName>
    </recommendedName>
</protein>
<gene>
    <name evidence="3" type="ORF">SAMN05444354_105293</name>
</gene>
<evidence type="ECO:0000256" key="1">
    <source>
        <dbReference type="SAM" id="MobiDB-lite"/>
    </source>
</evidence>
<evidence type="ECO:0008006" key="5">
    <source>
        <dbReference type="Google" id="ProtNLM"/>
    </source>
</evidence>
<evidence type="ECO:0000256" key="2">
    <source>
        <dbReference type="SAM" id="SignalP"/>
    </source>
</evidence>
<feature type="signal peptide" evidence="2">
    <location>
        <begin position="1"/>
        <end position="24"/>
    </location>
</feature>
<dbReference type="AlphaFoldDB" id="A0A1H7PHS4"/>